<feature type="domain" description="DUF5071" evidence="1">
    <location>
        <begin position="7"/>
        <end position="124"/>
    </location>
</feature>
<organism evidence="2 3">
    <name type="scientific">Pedobacter nutrimenti</name>
    <dbReference type="NCBI Taxonomy" id="1241337"/>
    <lineage>
        <taxon>Bacteria</taxon>
        <taxon>Pseudomonadati</taxon>
        <taxon>Bacteroidota</taxon>
        <taxon>Sphingobacteriia</taxon>
        <taxon>Sphingobacteriales</taxon>
        <taxon>Sphingobacteriaceae</taxon>
        <taxon>Pedobacter</taxon>
    </lineage>
</organism>
<dbReference type="InterPro" id="IPR038692">
    <property type="entry name" value="Cthe_2751_sf"/>
</dbReference>
<protein>
    <submittedName>
        <fullName evidence="2">Uncharacterized protein DUF5071</fullName>
    </submittedName>
</protein>
<dbReference type="Gene3D" id="1.25.40.750">
    <property type="entry name" value="Domain of unknown function DUF5071"/>
    <property type="match status" value="1"/>
</dbReference>
<dbReference type="OrthoDB" id="1846249at2"/>
<dbReference type="Proteomes" id="UP000248198">
    <property type="component" value="Unassembled WGS sequence"/>
</dbReference>
<name>A0A318U9Z6_9SPHI</name>
<dbReference type="EMBL" id="QKLU01000010">
    <property type="protein sequence ID" value="PYF69365.1"/>
    <property type="molecule type" value="Genomic_DNA"/>
</dbReference>
<dbReference type="InterPro" id="IPR031837">
    <property type="entry name" value="DUF5071"/>
</dbReference>
<proteinExistence type="predicted"/>
<evidence type="ECO:0000313" key="2">
    <source>
        <dbReference type="EMBL" id="PYF69365.1"/>
    </source>
</evidence>
<evidence type="ECO:0000313" key="3">
    <source>
        <dbReference type="Proteomes" id="UP000248198"/>
    </source>
</evidence>
<sequence length="131" mass="14832">MKSKNYIPQNTNDIEAVEQLKHLPFESVRADVPALLEWLQDGHWEVAEGIAKYLIPHVNEIAKELLFVLKTEDSVWKYSVICILIGRSQHKLSLGIIEALRRIAEHPSKIDAEDTVDDAAKDILANEFLCG</sequence>
<accession>A0A318U9Z6</accession>
<comment type="caution">
    <text evidence="2">The sequence shown here is derived from an EMBL/GenBank/DDBJ whole genome shotgun (WGS) entry which is preliminary data.</text>
</comment>
<dbReference type="Pfam" id="PF16804">
    <property type="entry name" value="DUF5071"/>
    <property type="match status" value="1"/>
</dbReference>
<gene>
    <name evidence="2" type="ORF">B0O44_1103</name>
</gene>
<dbReference type="RefSeq" id="WP_110834333.1">
    <property type="nucleotide sequence ID" value="NZ_QKLU01000010.1"/>
</dbReference>
<evidence type="ECO:0000259" key="1">
    <source>
        <dbReference type="Pfam" id="PF16804"/>
    </source>
</evidence>
<keyword evidence="3" id="KW-1185">Reference proteome</keyword>
<dbReference type="AlphaFoldDB" id="A0A318U9Z6"/>
<reference evidence="2 3" key="1">
    <citation type="submission" date="2018-06" db="EMBL/GenBank/DDBJ databases">
        <title>Genomic Encyclopedia of Archaeal and Bacterial Type Strains, Phase II (KMG-II): from individual species to whole genera.</title>
        <authorList>
            <person name="Goeker M."/>
        </authorList>
    </citation>
    <scope>NUCLEOTIDE SEQUENCE [LARGE SCALE GENOMIC DNA]</scope>
    <source>
        <strain evidence="2 3">DSM 27372</strain>
    </source>
</reference>